<evidence type="ECO:0000259" key="3">
    <source>
        <dbReference type="SMART" id="SM00382"/>
    </source>
</evidence>
<dbReference type="SUPFAM" id="SSF52540">
    <property type="entry name" value="P-loop containing nucleoside triphosphate hydrolases"/>
    <property type="match status" value="1"/>
</dbReference>
<dbReference type="Proteomes" id="UP000755585">
    <property type="component" value="Unassembled WGS sequence"/>
</dbReference>
<name>A0ABS4UNK2_9ACTN</name>
<dbReference type="InterPro" id="IPR003959">
    <property type="entry name" value="ATPase_AAA_core"/>
</dbReference>
<keyword evidence="2" id="KW-0067">ATP-binding</keyword>
<comment type="caution">
    <text evidence="4">The sequence shown here is derived from an EMBL/GenBank/DDBJ whole genome shotgun (WGS) entry which is preliminary data.</text>
</comment>
<evidence type="ECO:0000256" key="2">
    <source>
        <dbReference type="ARBA" id="ARBA00022840"/>
    </source>
</evidence>
<feature type="domain" description="AAA+ ATPase" evidence="3">
    <location>
        <begin position="163"/>
        <end position="300"/>
    </location>
</feature>
<dbReference type="InterPro" id="IPR027417">
    <property type="entry name" value="P-loop_NTPase"/>
</dbReference>
<dbReference type="EMBL" id="JAGINT010000001">
    <property type="protein sequence ID" value="MBP2353220.1"/>
    <property type="molecule type" value="Genomic_DNA"/>
</dbReference>
<keyword evidence="1" id="KW-0547">Nucleotide-binding</keyword>
<proteinExistence type="predicted"/>
<dbReference type="Gene3D" id="3.40.50.300">
    <property type="entry name" value="P-loop containing nucleotide triphosphate hydrolases"/>
    <property type="match status" value="1"/>
</dbReference>
<dbReference type="PANTHER" id="PTHR23077">
    <property type="entry name" value="AAA-FAMILY ATPASE"/>
    <property type="match status" value="1"/>
</dbReference>
<dbReference type="SMART" id="SM00382">
    <property type="entry name" value="AAA"/>
    <property type="match status" value="1"/>
</dbReference>
<evidence type="ECO:0000256" key="1">
    <source>
        <dbReference type="ARBA" id="ARBA00022741"/>
    </source>
</evidence>
<dbReference type="Gene3D" id="1.10.8.60">
    <property type="match status" value="1"/>
</dbReference>
<reference evidence="4 5" key="1">
    <citation type="submission" date="2021-03" db="EMBL/GenBank/DDBJ databases">
        <title>Sequencing the genomes of 1000 actinobacteria strains.</title>
        <authorList>
            <person name="Klenk H.-P."/>
        </authorList>
    </citation>
    <scope>NUCLEOTIDE SEQUENCE [LARGE SCALE GENOMIC DNA]</scope>
    <source>
        <strain evidence="4 5">DSM 18824</strain>
    </source>
</reference>
<gene>
    <name evidence="4" type="ORF">JOF29_004303</name>
</gene>
<evidence type="ECO:0000313" key="5">
    <source>
        <dbReference type="Proteomes" id="UP000755585"/>
    </source>
</evidence>
<organism evidence="4 5">
    <name type="scientific">Kribbella aluminosa</name>
    <dbReference type="NCBI Taxonomy" id="416017"/>
    <lineage>
        <taxon>Bacteria</taxon>
        <taxon>Bacillati</taxon>
        <taxon>Actinomycetota</taxon>
        <taxon>Actinomycetes</taxon>
        <taxon>Propionibacteriales</taxon>
        <taxon>Kribbellaceae</taxon>
        <taxon>Kribbella</taxon>
    </lineage>
</organism>
<accession>A0ABS4UNK2</accession>
<dbReference type="RefSeq" id="WP_209695848.1">
    <property type="nucleotide sequence ID" value="NZ_BAAAVU010000012.1"/>
</dbReference>
<protein>
    <submittedName>
        <fullName evidence="4">AAA+ superfamily predicted ATPase</fullName>
    </submittedName>
</protein>
<dbReference type="InterPro" id="IPR050168">
    <property type="entry name" value="AAA_ATPase_domain"/>
</dbReference>
<dbReference type="Pfam" id="PF00004">
    <property type="entry name" value="AAA"/>
    <property type="match status" value="1"/>
</dbReference>
<dbReference type="PANTHER" id="PTHR23077:SF171">
    <property type="entry name" value="NUCLEAR VALOSIN-CONTAINING PROTEIN-LIKE"/>
    <property type="match status" value="1"/>
</dbReference>
<dbReference type="InterPro" id="IPR003593">
    <property type="entry name" value="AAA+_ATPase"/>
</dbReference>
<evidence type="ECO:0000313" key="4">
    <source>
        <dbReference type="EMBL" id="MBP2353220.1"/>
    </source>
</evidence>
<keyword evidence="5" id="KW-1185">Reference proteome</keyword>
<sequence length="430" mass="47096">MSNNRIDALRKAVEANPEDVLLRLVLAESLTVVGATDEALDQYVVLLDHQGLPDDQFVPVGELAAANGRLALLRNLLEAARQRGVVEGTGRLQQLVDGMIAERSGVRIKVGPEAETPYEQEQVLETTTFDQVGGMDEIKRVIHRMVILPQSRPELYEKYGRKSGGGVMLYGPPGCGKTLLARATAGECGLPFINVRIEDVMDPYLGVSERNLHEAFERARANGPCVLFLDELDALAFARHKHGGSEARRLVDVLLQEMDAIGSENEGLLVLAASNAPWDVDEAMLRPGRFDRVIFVPPPDEPARADILGVLTREVPADGLDLKALAAQTAMFSGADLRALIERGVDKVIDEALSTGGEPPLGMQHLTDALAAVKPSTLDWLHRVRSYIEFANQSERYDDVAAYLKSRDVRRRLNKPDYLSFDETDSGIAS</sequence>